<evidence type="ECO:0000313" key="2">
    <source>
        <dbReference type="EMBL" id="JAI40043.1"/>
    </source>
</evidence>
<feature type="region of interest" description="Disordered" evidence="1">
    <location>
        <begin position="1393"/>
        <end position="1438"/>
    </location>
</feature>
<feature type="compositionally biased region" description="Basic residues" evidence="1">
    <location>
        <begin position="808"/>
        <end position="818"/>
    </location>
</feature>
<feature type="region of interest" description="Disordered" evidence="1">
    <location>
        <begin position="106"/>
        <end position="144"/>
    </location>
</feature>
<name>A0A0K8VMF4_BACLA</name>
<feature type="compositionally biased region" description="Basic and acidic residues" evidence="1">
    <location>
        <begin position="791"/>
        <end position="802"/>
    </location>
</feature>
<feature type="compositionally biased region" description="Low complexity" evidence="1">
    <location>
        <begin position="1394"/>
        <end position="1427"/>
    </location>
</feature>
<evidence type="ECO:0000256" key="1">
    <source>
        <dbReference type="SAM" id="MobiDB-lite"/>
    </source>
</evidence>
<feature type="region of interest" description="Disordered" evidence="1">
    <location>
        <begin position="1"/>
        <end position="40"/>
    </location>
</feature>
<feature type="compositionally biased region" description="Low complexity" evidence="1">
    <location>
        <begin position="123"/>
        <end position="144"/>
    </location>
</feature>
<feature type="region of interest" description="Disordered" evidence="1">
    <location>
        <begin position="791"/>
        <end position="846"/>
    </location>
</feature>
<feature type="region of interest" description="Disordered" evidence="1">
    <location>
        <begin position="487"/>
        <end position="520"/>
    </location>
</feature>
<dbReference type="EMBL" id="GDHF01012271">
    <property type="protein sequence ID" value="JAI40043.1"/>
    <property type="molecule type" value="Transcribed_RNA"/>
</dbReference>
<gene>
    <name evidence="2" type="ORF">c0_g1_i1</name>
</gene>
<feature type="compositionally biased region" description="Basic and acidic residues" evidence="1">
    <location>
        <begin position="106"/>
        <end position="121"/>
    </location>
</feature>
<organism evidence="2">
    <name type="scientific">Bactrocera latifrons</name>
    <name type="common">Malaysian fruit fly</name>
    <name type="synonym">Chaetodacus latifrons</name>
    <dbReference type="NCBI Taxonomy" id="174628"/>
    <lineage>
        <taxon>Eukaryota</taxon>
        <taxon>Metazoa</taxon>
        <taxon>Ecdysozoa</taxon>
        <taxon>Arthropoda</taxon>
        <taxon>Hexapoda</taxon>
        <taxon>Insecta</taxon>
        <taxon>Pterygota</taxon>
        <taxon>Neoptera</taxon>
        <taxon>Endopterygota</taxon>
        <taxon>Diptera</taxon>
        <taxon>Brachycera</taxon>
        <taxon>Muscomorpha</taxon>
        <taxon>Tephritoidea</taxon>
        <taxon>Tephritidae</taxon>
        <taxon>Bactrocera</taxon>
        <taxon>Bactrocera</taxon>
    </lineage>
</organism>
<feature type="non-terminal residue" evidence="2">
    <location>
        <position position="1"/>
    </location>
</feature>
<feature type="region of interest" description="Disordered" evidence="1">
    <location>
        <begin position="173"/>
        <end position="195"/>
    </location>
</feature>
<sequence>NDLQNNKPNNNGNNSNSSDNTTKNNNNNSSCSSSSSKQNTLHLNTTTKKLLITENATANDIDEKANADAANADAANERATANAIERTSANHSDSVDICDTVTNEKQKLKKNETDREQDLRLDSTSNTNTTGANANTKQQQQTVITTKTTTAQTIAATSAAEIDKCGTETHTIISKNTKNSSGNQSSGGATNSGNASLNFLHNTDATSGMSINGKQLILNITEPHAVAITDDKLNSMRAHQRQRHSQRRLRTKALLDSLPQSLKMLGRAEQVSDYEALLAGSEELLQRLSINNPFYCFRKQSNSLKEMRALACSVVERRLRKVHSDTDIFTWHLIADVDEQLDNDAALAPERHARILLECTSDALLGMRDARASVWHCYAPRKRGDTAVQLSDADGSVVVVLDNKQTSIVSKPKSLNSLEELLSDSSAEEAEYNARGYLLDAVAAERAFAVSTHETDSSTVITNPFSIFLDDDIQAEHLNANARLRAASSASQQQLPLKKRQRSERSIRRLFDGGSGISNAKRALDGNMKQQTNENARQHYLNGIPVSRFERQDFVSTNAAMTLSTTAKSHKLKPKHVFKNLSLRKMHKSASGLPATTYAITTNGADTISDLPQMKKLKITYPNRTQSIHSALDVSASARLNIALVSPGSAASNGKHSYFERLQAKTRQGLQKLRDKCRNFKQASAAHQQYAGNGSGFSTLAKDDSFRFIGDRARISSYESKCAALNANASGRQQATIYKSYKSEIDLSKNLHYLDAYLEENFEQNLRNTKQSAHSVGRVAAGRLQRPRQIENNEIKESEKCSSPRYAKPLRGRTHKRSLSAAQKSLTSTDQKALPTAPNSNNYENLGTLPISKRGCSDSLSSSDYASVFSGPTLAVEQATPVSSIGATEAITPSLADDTSSSAGLRYEHPKMSQYFYNKLTVGDTANLLLSADEHRSSEAATAFFNTSNEDDLTDSDFVSLSAGGDATLLVDYRRAANLDDSIRILVNEAEDKDFQLQLQRDSQVATMKQLRGTGATNDWQRLQQEQLSVADERNFLLAYNENLAESHFYRSLNQHLQQQQQQKDVSLDVDGNGVFGIDAADMNERRDDTDLHYESYLEHFYRAKSGQHTRKANSIGYDDERVGTIGIENEDDGAESGYVARSAFRRAARGRKAGGSAFELRHSALLLLGEHQSNKTHQDATASANCAASYARQFYNFNVDMNTAALARDESACGMDADKVKLPMMNTYVASTKPLGVNSMHKNKQEQEKTLAFEGRDAMSLATVEHENARQLSGPSNLYETPKSTKNLLYASAAYDAYGTKATNARHFYNEDDTQDATHAAGIKTPTKLQQQSGSGIKANIYLQAQPQAPTTAASALYIDGKKYGGNPAQSIATACGDANNRYMLDNMRRHYQPQQQQQHHQQKPTNSVSSSLSLSTSSSSNSSVSQPMVYNKQQQQQLLLPTATTHAKTIKPQQHQPAHATSAYHMRRNSTASNASSSDNFDTFIALRSAQTTNGVELPSPAANNSAALQTDYLLSTKRTNIGNNSNNTNTTYQQQRQHMLTGAHTRTHTAVHYPTSPSSGGSSGGTVPLISALNYYGTSGGSSSHSDAIHGAYASSTTSASASASSSSSSSSTHHRYALTANASAIASNNYALLAQMHYASNKGATAAPIGSADSAVGNACPTGTPISPVYASERKPFILEYEC</sequence>
<proteinExistence type="predicted"/>
<accession>A0A0K8VMF4</accession>
<reference evidence="2" key="1">
    <citation type="submission" date="2015-06" db="EMBL/GenBank/DDBJ databases">
        <authorList>
            <person name="Hoefler B.C."/>
            <person name="Straight P.D."/>
        </authorList>
    </citation>
    <scope>NUCLEOTIDE SEQUENCE</scope>
</reference>
<feature type="compositionally biased region" description="Polar residues" evidence="1">
    <location>
        <begin position="820"/>
        <end position="845"/>
    </location>
</feature>
<feature type="compositionally biased region" description="Low complexity" evidence="1">
    <location>
        <begin position="174"/>
        <end position="195"/>
    </location>
</feature>
<protein>
    <submittedName>
        <fullName evidence="2">Uncharacterized protein</fullName>
    </submittedName>
</protein>